<feature type="chain" id="PRO_5039682476" description="Secreted protein" evidence="1">
    <location>
        <begin position="27"/>
        <end position="143"/>
    </location>
</feature>
<evidence type="ECO:0000256" key="1">
    <source>
        <dbReference type="SAM" id="SignalP"/>
    </source>
</evidence>
<dbReference type="EMBL" id="CP016279">
    <property type="protein sequence ID" value="ANP50025.1"/>
    <property type="molecule type" value="Genomic_DNA"/>
</dbReference>
<evidence type="ECO:0000313" key="3">
    <source>
        <dbReference type="EMBL" id="MBP2048370.1"/>
    </source>
</evidence>
<reference evidence="3 5" key="2">
    <citation type="submission" date="2021-03" db="EMBL/GenBank/DDBJ databases">
        <title>Genomic Encyclopedia of Type Strains, Phase IV (KMG-IV): sequencing the most valuable type-strain genomes for metagenomic binning, comparative biology and taxonomic classification.</title>
        <authorList>
            <person name="Goeker M."/>
        </authorList>
    </citation>
    <scope>NUCLEOTIDE SEQUENCE [LARGE SCALE GENOMIC DNA]</scope>
    <source>
        <strain evidence="3 5">DSM 40499</strain>
    </source>
</reference>
<dbReference type="EMBL" id="JAGGLP010000002">
    <property type="protein sequence ID" value="MBP2048370.1"/>
    <property type="molecule type" value="Genomic_DNA"/>
</dbReference>
<protein>
    <recommendedName>
        <fullName evidence="6">Secreted protein</fullName>
    </recommendedName>
</protein>
<dbReference type="AlphaFoldDB" id="A0A1B1AU14"/>
<dbReference type="OrthoDB" id="9847688at2"/>
<feature type="signal peptide" evidence="1">
    <location>
        <begin position="1"/>
        <end position="26"/>
    </location>
</feature>
<keyword evidence="5" id="KW-1185">Reference proteome</keyword>
<dbReference type="RefSeq" id="WP_067302067.1">
    <property type="nucleotide sequence ID" value="NZ_CP016279.1"/>
</dbReference>
<evidence type="ECO:0000313" key="2">
    <source>
        <dbReference type="EMBL" id="ANP50025.1"/>
    </source>
</evidence>
<proteinExistence type="predicted"/>
<dbReference type="KEGG" id="sgs:AVL59_10740"/>
<evidence type="ECO:0008006" key="6">
    <source>
        <dbReference type="Google" id="ProtNLM"/>
    </source>
</evidence>
<name>A0A1B1AU14_9ACTN</name>
<evidence type="ECO:0000313" key="4">
    <source>
        <dbReference type="Proteomes" id="UP000092659"/>
    </source>
</evidence>
<accession>A0A1B1AU14</accession>
<reference evidence="2 4" key="1">
    <citation type="submission" date="2016-06" db="EMBL/GenBank/DDBJ databases">
        <title>Complete genome sequence of Streptomyces griseochromogenes ATCC 14511, the Blasticidin S producer.</title>
        <authorList>
            <person name="Wu L."/>
        </authorList>
    </citation>
    <scope>NUCLEOTIDE SEQUENCE [LARGE SCALE GENOMIC DNA]</scope>
    <source>
        <strain evidence="2 4">ATCC 14511</strain>
    </source>
</reference>
<organism evidence="2 4">
    <name type="scientific">Streptomyces griseochromogenes</name>
    <dbReference type="NCBI Taxonomy" id="68214"/>
    <lineage>
        <taxon>Bacteria</taxon>
        <taxon>Bacillati</taxon>
        <taxon>Actinomycetota</taxon>
        <taxon>Actinomycetes</taxon>
        <taxon>Kitasatosporales</taxon>
        <taxon>Streptomycetaceae</taxon>
        <taxon>Streptomyces</taxon>
    </lineage>
</organism>
<keyword evidence="1" id="KW-0732">Signal</keyword>
<dbReference type="Proteomes" id="UP000092659">
    <property type="component" value="Chromosome"/>
</dbReference>
<evidence type="ECO:0000313" key="5">
    <source>
        <dbReference type="Proteomes" id="UP001519309"/>
    </source>
</evidence>
<dbReference type="Proteomes" id="UP001519309">
    <property type="component" value="Unassembled WGS sequence"/>
</dbReference>
<sequence length="143" mass="15720">MSITTISKPIALAVAALALSGGPGAAASGQPAQARPASPTVIEYYSDVRHIRFSNLQCTAQLDAKKTAPGHWFVVATFRKRTDAGICAYYLWRNKGHGEYKTLSHGVLRRDKVHQTAWYWDGPGYHVVMGLDDGSEKRQSEPY</sequence>
<gene>
    <name evidence="2" type="ORF">AVL59_10740</name>
    <name evidence="3" type="ORF">J2Z21_001294</name>
</gene>